<dbReference type="Gene3D" id="3.40.50.970">
    <property type="match status" value="1"/>
</dbReference>
<feature type="domain" description="Xylulose 5-phosphate/Fructose 6-phosphate phosphoketolase N-terminal" evidence="1">
    <location>
        <begin position="35"/>
        <end position="93"/>
    </location>
</feature>
<accession>R4Z6D8</accession>
<dbReference type="GO" id="GO:0005975">
    <property type="term" value="P:carbohydrate metabolic process"/>
    <property type="evidence" value="ECO:0007669"/>
    <property type="project" value="InterPro"/>
</dbReference>
<protein>
    <recommendedName>
        <fullName evidence="1">Xylulose 5-phosphate/Fructose 6-phosphate phosphoketolase N-terminal domain-containing protein</fullName>
    </recommendedName>
</protein>
<evidence type="ECO:0000313" key="2">
    <source>
        <dbReference type="EMBL" id="CCM64452.1"/>
    </source>
</evidence>
<gene>
    <name evidence="2" type="ORF">BN381_40066</name>
</gene>
<organism evidence="2 3">
    <name type="scientific">Candidatus Neomicrothrix parvicella RN1</name>
    <dbReference type="NCBI Taxonomy" id="1229780"/>
    <lineage>
        <taxon>Bacteria</taxon>
        <taxon>Bacillati</taxon>
        <taxon>Actinomycetota</taxon>
        <taxon>Acidimicrobiia</taxon>
        <taxon>Acidimicrobiales</taxon>
        <taxon>Microthrixaceae</taxon>
        <taxon>Candidatus Neomicrothrix</taxon>
    </lineage>
</organism>
<keyword evidence="3" id="KW-1185">Reference proteome</keyword>
<dbReference type="InterPro" id="IPR029061">
    <property type="entry name" value="THDP-binding"/>
</dbReference>
<dbReference type="eggNOG" id="COG3957">
    <property type="taxonomic scope" value="Bacteria"/>
</dbReference>
<dbReference type="SUPFAM" id="SSF52518">
    <property type="entry name" value="Thiamin diphosphate-binding fold (THDP-binding)"/>
    <property type="match status" value="1"/>
</dbReference>
<dbReference type="OrthoDB" id="9768449at2"/>
<name>R4Z6D8_9ACTN</name>
<dbReference type="InterPro" id="IPR005593">
    <property type="entry name" value="Xul5P/Fru6P_PKetolase"/>
</dbReference>
<dbReference type="PANTHER" id="PTHR31273:SF0">
    <property type="entry name" value="PHOSPHOKETOLASE-RELATED"/>
    <property type="match status" value="1"/>
</dbReference>
<dbReference type="Proteomes" id="UP000018291">
    <property type="component" value="Unassembled WGS sequence"/>
</dbReference>
<reference evidence="2 3" key="1">
    <citation type="journal article" date="2013" name="ISME J.">
        <title>Metabolic model for the filamentous 'Candidatus Microthrix parvicella' based on genomic and metagenomic analyses.</title>
        <authorList>
            <person name="Jon McIlroy S."/>
            <person name="Kristiansen R."/>
            <person name="Albertsen M."/>
            <person name="Michael Karst S."/>
            <person name="Rossetti S."/>
            <person name="Lund Nielsen J."/>
            <person name="Tandoi V."/>
            <person name="James Seviour R."/>
            <person name="Nielsen P.H."/>
        </authorList>
    </citation>
    <scope>NUCLEOTIDE SEQUENCE [LARGE SCALE GENOMIC DNA]</scope>
    <source>
        <strain evidence="2 3">RN1</strain>
    </source>
</reference>
<dbReference type="AlphaFoldDB" id="R4Z6D8"/>
<dbReference type="HOGENOM" id="CLU_2192227_0_0_11"/>
<dbReference type="InterPro" id="IPR018970">
    <property type="entry name" value="Xul5P/Fru6P_PKetolase_N"/>
</dbReference>
<dbReference type="STRING" id="1229780.BN381_40066"/>
<evidence type="ECO:0000313" key="3">
    <source>
        <dbReference type="Proteomes" id="UP000018291"/>
    </source>
</evidence>
<dbReference type="GO" id="GO:0000287">
    <property type="term" value="F:magnesium ion binding"/>
    <property type="evidence" value="ECO:0007669"/>
    <property type="project" value="UniProtKB-ARBA"/>
</dbReference>
<dbReference type="PANTHER" id="PTHR31273">
    <property type="entry name" value="PHOSPHOKETOLASE-RELATED"/>
    <property type="match status" value="1"/>
</dbReference>
<dbReference type="Pfam" id="PF09364">
    <property type="entry name" value="XFP_N"/>
    <property type="match status" value="1"/>
</dbReference>
<comment type="caution">
    <text evidence="2">The sequence shown here is derived from an EMBL/GenBank/DDBJ whole genome shotgun (WGS) entry which is preliminary data.</text>
</comment>
<proteinExistence type="predicted"/>
<dbReference type="EMBL" id="CANL01000034">
    <property type="protein sequence ID" value="CCM64452.1"/>
    <property type="molecule type" value="Genomic_DNA"/>
</dbReference>
<evidence type="ECO:0000259" key="1">
    <source>
        <dbReference type="Pfam" id="PF09364"/>
    </source>
</evidence>
<sequence length="108" mass="11504">MDPVFFVPGDRTVLLRTSVTRIPGGSEAAACRTTTASDVKPPVVGQWGTTPGQNFIDVHLNRVICERDLDRFYIAGPGHGGPALVANTYLESTGRPPLRGGNGRVDQS</sequence>
<dbReference type="GO" id="GO:0016832">
    <property type="term" value="F:aldehyde-lyase activity"/>
    <property type="evidence" value="ECO:0007669"/>
    <property type="project" value="InterPro"/>
</dbReference>